<evidence type="ECO:0000256" key="1">
    <source>
        <dbReference type="SAM" id="Coils"/>
    </source>
</evidence>
<accession>A0A2U1CVI5</accession>
<dbReference type="Gene3D" id="2.150.10.10">
    <property type="entry name" value="Serralysin-like metalloprotease, C-terminal"/>
    <property type="match status" value="1"/>
</dbReference>
<proteinExistence type="predicted"/>
<keyword evidence="2" id="KW-0732">Signal</keyword>
<sequence length="290" mass="30444">MTPIKTFTAAITVATLLPVASHAEVNVPNEFQSGTPARAEEVNENFEALRTALNDAMARIEQLEQQTSNLRDMNEHVTVQADAAQPNEQRIVFEGVNIQLTDGAGKNAQENNQTNGLGNLIVGYGGARVKATSTVPEVCSDGQYDDRTACEGAGEVWSADHRSGSHNIVVGWENAYSGNGGLTVGYKNATTRKNAISLGALNIVRGENGTISGGRQNTVLGRDGHVSGGRFGTAEGERSVVVGGYFNEARGNKSVVVGGHLNKASGEESAVLGGKLENELDDEATIPAIP</sequence>
<evidence type="ECO:0000256" key="2">
    <source>
        <dbReference type="SAM" id="SignalP"/>
    </source>
</evidence>
<dbReference type="EMBL" id="QEKQ01000006">
    <property type="protein sequence ID" value="PVY75755.1"/>
    <property type="molecule type" value="Genomic_DNA"/>
</dbReference>
<evidence type="ECO:0000313" key="4">
    <source>
        <dbReference type="Proteomes" id="UP000245887"/>
    </source>
</evidence>
<protein>
    <submittedName>
        <fullName evidence="3">Uncharacterized protein</fullName>
    </submittedName>
</protein>
<evidence type="ECO:0000313" key="3">
    <source>
        <dbReference type="EMBL" id="PVY75755.1"/>
    </source>
</evidence>
<name>A0A2U1CVI5_9GAMM</name>
<dbReference type="OrthoDB" id="6306615at2"/>
<gene>
    <name evidence="3" type="ORF">C8D92_10615</name>
</gene>
<dbReference type="InterPro" id="IPR011049">
    <property type="entry name" value="Serralysin-like_metalloprot_C"/>
</dbReference>
<reference evidence="3 4" key="1">
    <citation type="submission" date="2018-04" db="EMBL/GenBank/DDBJ databases">
        <title>Genomic Encyclopedia of Type Strains, Phase IV (KMG-IV): sequencing the most valuable type-strain genomes for metagenomic binning, comparative biology and taxonomic classification.</title>
        <authorList>
            <person name="Goeker M."/>
        </authorList>
    </citation>
    <scope>NUCLEOTIDE SEQUENCE [LARGE SCALE GENOMIC DNA]</scope>
    <source>
        <strain evidence="3 4">DSM 28688</strain>
    </source>
</reference>
<dbReference type="RefSeq" id="WP_116919261.1">
    <property type="nucleotide sequence ID" value="NZ_QEKQ01000006.1"/>
</dbReference>
<feature type="coiled-coil region" evidence="1">
    <location>
        <begin position="39"/>
        <end position="80"/>
    </location>
</feature>
<dbReference type="AlphaFoldDB" id="A0A2U1CVI5"/>
<feature type="chain" id="PRO_5015481858" evidence="2">
    <location>
        <begin position="24"/>
        <end position="290"/>
    </location>
</feature>
<organism evidence="3 4">
    <name type="scientific">Tamilnaduibacter salinus</name>
    <dbReference type="NCBI Taxonomy" id="1484056"/>
    <lineage>
        <taxon>Bacteria</taxon>
        <taxon>Pseudomonadati</taxon>
        <taxon>Pseudomonadota</taxon>
        <taxon>Gammaproteobacteria</taxon>
        <taxon>Pseudomonadales</taxon>
        <taxon>Marinobacteraceae</taxon>
        <taxon>Tamilnaduibacter</taxon>
    </lineage>
</organism>
<dbReference type="Proteomes" id="UP000245887">
    <property type="component" value="Unassembled WGS sequence"/>
</dbReference>
<comment type="caution">
    <text evidence="3">The sequence shown here is derived from an EMBL/GenBank/DDBJ whole genome shotgun (WGS) entry which is preliminary data.</text>
</comment>
<dbReference type="SUPFAM" id="SSF101967">
    <property type="entry name" value="Adhesin YadA, collagen-binding domain"/>
    <property type="match status" value="1"/>
</dbReference>
<feature type="signal peptide" evidence="2">
    <location>
        <begin position="1"/>
        <end position="23"/>
    </location>
</feature>
<keyword evidence="1" id="KW-0175">Coiled coil</keyword>